<comment type="similarity">
    <text evidence="1">Belongs to the BCP1 family.</text>
</comment>
<dbReference type="InterPro" id="IPR025602">
    <property type="entry name" value="BCP1_family"/>
</dbReference>
<evidence type="ECO:0008006" key="4">
    <source>
        <dbReference type="Google" id="ProtNLM"/>
    </source>
</evidence>
<name>A0A7S2KHB5_9STRA</name>
<evidence type="ECO:0000256" key="2">
    <source>
        <dbReference type="SAM" id="MobiDB-lite"/>
    </source>
</evidence>
<sequence>MSTKRKQKEQAEARASKKEEEAIPPQPAEESSSEEYSSEEDDDLVLEGELKKVEYDSEEEDASDDGDDGEDGEEPVAKRQKNDVGKKKKSDDKKTKNSKKDASDEDSDDDDSSEEDLTPLNVDFIFCDTKEEYFHGLKMHLHSMPAFQAHSSALADLVIENISVGTVIGTEDDPDDNVFGFASVLNVTTYQEQTCIQEMKKMCLKHCPNERKNELETVLSGKTKRPAGFMIHGRMVNLPLEITHVLHQQLVLDMDWAVEHAEGGEDERKSLDFGVFVLMAPCTRVNGSLIYKYFDDEVFSGRAEFTFEFDAPKVFGTEEKQVCSVIVMTKTGHRQAMKDLEELVAR</sequence>
<proteinExistence type="inferred from homology"/>
<evidence type="ECO:0000256" key="1">
    <source>
        <dbReference type="ARBA" id="ARBA00006781"/>
    </source>
</evidence>
<feature type="compositionally biased region" description="Basic and acidic residues" evidence="2">
    <location>
        <begin position="8"/>
        <end position="21"/>
    </location>
</feature>
<dbReference type="PANTHER" id="PTHR13261:SF0">
    <property type="entry name" value="BRCA2 AND CDKN1A-INTERACTING PROTEIN"/>
    <property type="match status" value="1"/>
</dbReference>
<dbReference type="Pfam" id="PF13862">
    <property type="entry name" value="BCCIP"/>
    <property type="match status" value="1"/>
</dbReference>
<evidence type="ECO:0000313" key="3">
    <source>
        <dbReference type="EMBL" id="CAD9575898.1"/>
    </source>
</evidence>
<organism evidence="3">
    <name type="scientific">Leptocylindrus danicus</name>
    <dbReference type="NCBI Taxonomy" id="163516"/>
    <lineage>
        <taxon>Eukaryota</taxon>
        <taxon>Sar</taxon>
        <taxon>Stramenopiles</taxon>
        <taxon>Ochrophyta</taxon>
        <taxon>Bacillariophyta</taxon>
        <taxon>Coscinodiscophyceae</taxon>
        <taxon>Chaetocerotophycidae</taxon>
        <taxon>Leptocylindrales</taxon>
        <taxon>Leptocylindraceae</taxon>
        <taxon>Leptocylindrus</taxon>
    </lineage>
</organism>
<dbReference type="PANTHER" id="PTHR13261">
    <property type="entry name" value="BRCA2 AND CDKN1A INTERACTING PROTEIN"/>
    <property type="match status" value="1"/>
</dbReference>
<feature type="compositionally biased region" description="Acidic residues" evidence="2">
    <location>
        <begin position="103"/>
        <end position="116"/>
    </location>
</feature>
<feature type="compositionally biased region" description="Basic and acidic residues" evidence="2">
    <location>
        <begin position="75"/>
        <end position="102"/>
    </location>
</feature>
<dbReference type="EMBL" id="HBGY01013882">
    <property type="protein sequence ID" value="CAD9575898.1"/>
    <property type="molecule type" value="Transcribed_RNA"/>
</dbReference>
<feature type="region of interest" description="Disordered" evidence="2">
    <location>
        <begin position="1"/>
        <end position="116"/>
    </location>
</feature>
<dbReference type="GO" id="GO:0005634">
    <property type="term" value="C:nucleus"/>
    <property type="evidence" value="ECO:0007669"/>
    <property type="project" value="TreeGrafter"/>
</dbReference>
<protein>
    <recommendedName>
        <fullName evidence="4">Protein BCCIP homolog</fullName>
    </recommendedName>
</protein>
<accession>A0A7S2KHB5</accession>
<feature type="compositionally biased region" description="Acidic residues" evidence="2">
    <location>
        <begin position="56"/>
        <end position="74"/>
    </location>
</feature>
<reference evidence="3" key="1">
    <citation type="submission" date="2021-01" db="EMBL/GenBank/DDBJ databases">
        <authorList>
            <person name="Corre E."/>
            <person name="Pelletier E."/>
            <person name="Niang G."/>
            <person name="Scheremetjew M."/>
            <person name="Finn R."/>
            <person name="Kale V."/>
            <person name="Holt S."/>
            <person name="Cochrane G."/>
            <person name="Meng A."/>
            <person name="Brown T."/>
            <person name="Cohen L."/>
        </authorList>
    </citation>
    <scope>NUCLEOTIDE SEQUENCE</scope>
    <source>
        <strain evidence="3">B650</strain>
    </source>
</reference>
<dbReference type="AlphaFoldDB" id="A0A7S2KHB5"/>
<feature type="compositionally biased region" description="Acidic residues" evidence="2">
    <location>
        <begin position="31"/>
        <end position="46"/>
    </location>
</feature>
<gene>
    <name evidence="3" type="ORF">LDAN0321_LOCUS8964</name>
</gene>